<evidence type="ECO:0000313" key="6">
    <source>
        <dbReference type="EMBL" id="CAG8496433.1"/>
    </source>
</evidence>
<dbReference type="GO" id="GO:0000272">
    <property type="term" value="P:polysaccharide catabolic process"/>
    <property type="evidence" value="ECO:0007669"/>
    <property type="project" value="InterPro"/>
</dbReference>
<reference evidence="6" key="1">
    <citation type="submission" date="2021-06" db="EMBL/GenBank/DDBJ databases">
        <authorList>
            <person name="Kallberg Y."/>
            <person name="Tangrot J."/>
            <person name="Rosling A."/>
        </authorList>
    </citation>
    <scope>NUCLEOTIDE SEQUENCE</scope>
    <source>
        <strain evidence="6">AZ414A</strain>
    </source>
</reference>
<comment type="caution">
    <text evidence="6">The sequence shown here is derived from an EMBL/GenBank/DDBJ whole genome shotgun (WGS) entry which is preliminary data.</text>
</comment>
<organism evidence="6 7">
    <name type="scientific">Diversispora eburnea</name>
    <dbReference type="NCBI Taxonomy" id="1213867"/>
    <lineage>
        <taxon>Eukaryota</taxon>
        <taxon>Fungi</taxon>
        <taxon>Fungi incertae sedis</taxon>
        <taxon>Mucoromycota</taxon>
        <taxon>Glomeromycotina</taxon>
        <taxon>Glomeromycetes</taxon>
        <taxon>Diversisporales</taxon>
        <taxon>Diversisporaceae</taxon>
        <taxon>Diversispora</taxon>
    </lineage>
</organism>
<proteinExistence type="inferred from homology"/>
<evidence type="ECO:0000256" key="2">
    <source>
        <dbReference type="ARBA" id="ARBA00022801"/>
    </source>
</evidence>
<accession>A0A9N9EW75</accession>
<dbReference type="PANTHER" id="PTHR31308">
    <property type="match status" value="1"/>
</dbReference>
<dbReference type="InterPro" id="IPR052066">
    <property type="entry name" value="Glycosphingolipid_Hydrolases"/>
</dbReference>
<dbReference type="Gene3D" id="2.60.40.1180">
    <property type="entry name" value="Golgi alpha-mannosidase II"/>
    <property type="match status" value="1"/>
</dbReference>
<comment type="similarity">
    <text evidence="1">Belongs to the glycosyl hydrolase 5 (cellulase A) family.</text>
</comment>
<evidence type="ECO:0000313" key="7">
    <source>
        <dbReference type="Proteomes" id="UP000789706"/>
    </source>
</evidence>
<dbReference type="InterPro" id="IPR018087">
    <property type="entry name" value="Glyco_hydro_5_CS"/>
</dbReference>
<evidence type="ECO:0000259" key="5">
    <source>
        <dbReference type="Pfam" id="PF18564"/>
    </source>
</evidence>
<evidence type="ECO:0000259" key="4">
    <source>
        <dbReference type="Pfam" id="PF00150"/>
    </source>
</evidence>
<name>A0A9N9EW75_9GLOM</name>
<evidence type="ECO:0000256" key="1">
    <source>
        <dbReference type="ARBA" id="ARBA00005641"/>
    </source>
</evidence>
<feature type="domain" description="Glycoside hydrolase family 5 C-terminal" evidence="5">
    <location>
        <begin position="596"/>
        <end position="672"/>
    </location>
</feature>
<dbReference type="Proteomes" id="UP000789706">
    <property type="component" value="Unassembled WGS sequence"/>
</dbReference>
<dbReference type="Pfam" id="PF18564">
    <property type="entry name" value="Glyco_hydro_5_C"/>
    <property type="match status" value="1"/>
</dbReference>
<dbReference type="Pfam" id="PF00150">
    <property type="entry name" value="Cellulase"/>
    <property type="match status" value="2"/>
</dbReference>
<feature type="domain" description="Glycoside hydrolase family 5" evidence="4">
    <location>
        <begin position="398"/>
        <end position="558"/>
    </location>
</feature>
<dbReference type="InterPro" id="IPR013780">
    <property type="entry name" value="Glyco_hydro_b"/>
</dbReference>
<dbReference type="GO" id="GO:1904462">
    <property type="term" value="P:ergosteryl 3-beta-D-glucoside catabolic process"/>
    <property type="evidence" value="ECO:0007669"/>
    <property type="project" value="TreeGrafter"/>
</dbReference>
<dbReference type="SUPFAM" id="SSF51445">
    <property type="entry name" value="(Trans)glycosidases"/>
    <property type="match status" value="1"/>
</dbReference>
<protein>
    <submittedName>
        <fullName evidence="6">9253_t:CDS:1</fullName>
    </submittedName>
</protein>
<evidence type="ECO:0000256" key="3">
    <source>
        <dbReference type="ARBA" id="ARBA00023295"/>
    </source>
</evidence>
<keyword evidence="7" id="KW-1185">Reference proteome</keyword>
<keyword evidence="3" id="KW-0326">Glycosidase</keyword>
<dbReference type="GO" id="GO:0050295">
    <property type="term" value="F:steryl-beta-glucosidase activity"/>
    <property type="evidence" value="ECO:0007669"/>
    <property type="project" value="TreeGrafter"/>
</dbReference>
<dbReference type="PROSITE" id="PS00659">
    <property type="entry name" value="GLYCOSYL_HYDROL_F5"/>
    <property type="match status" value="1"/>
</dbReference>
<keyword evidence="2" id="KW-0378">Hydrolase</keyword>
<feature type="domain" description="Glycoside hydrolase family 5" evidence="4">
    <location>
        <begin position="99"/>
        <end position="289"/>
    </location>
</feature>
<dbReference type="AlphaFoldDB" id="A0A9N9EW75"/>
<dbReference type="PANTHER" id="PTHR31308:SF5">
    <property type="entry name" value="ERGOSTERYL-BETA-GLUCOSIDASE"/>
    <property type="match status" value="1"/>
</dbReference>
<sequence length="713" mass="82980">MTTQQQKDPFVSYEKTINYNNNNYYYGKSNESSKSIADIIIDTNDTLKFNKAWIKDSLDRTVLFRGINLSGASKNPFNPSIPSHQLEGFFDHRNVSFIGRPFPLSEADKHFSRLKQWGFNFLRFIVTWEALEHSGPGIYDTEFIDFVIKVLIKAGEYGFKCFIDPHQDVWSRLSGGSGAPGWTLDLVGLNIRNFADTEAAIVHNTYKKLDEFPKMVWSTNYYKLVSATMFTLFYSGNLYAKKCVVDGVNIQEYLQSHFCNAYKKLAEKICEAKLNDWVVVGYDTMNEPSWGYAGIKDLNKIPKFQEYRRGKTPTPFQTMLLGEGIPCNLQIWDIGWYGFVIVGVEKVDPKGKTAWLEKEPQGYSWKKGSEFPREGCIWSGHGIWDKNSKKLLKKDYFANNPNTGKPLDWKEECLKPFIEKYTQTIRSVQPKAIIFVQPSVLEPPPRFNESGSDRIIYSPHWYDGLTLVQKQFNWWNIDYLGFKRGKYKSLIPAIKVGDKAIKKNFAEQLGVIKSDGEKYLNKKAYNDGDYSLQVKAMEANLQALEANLLSFTLWNYCSDNDHQWGDQWNGEDLRFNRTGFNRGLDIGGRALESLLRPFPIKTCGEPRHLTFDPYKKYFEYRFTNPENPKNNTPTEIYLPRYHFNDAEDFNVYHSSGKWKWDRDSQLLLYWHDIGNSGDDEYYDSYNKETLFEHKIIVENSRRFYEENGWEDCC</sequence>
<dbReference type="Gene3D" id="3.20.20.80">
    <property type="entry name" value="Glycosidases"/>
    <property type="match status" value="2"/>
</dbReference>
<dbReference type="EMBL" id="CAJVPK010000338">
    <property type="protein sequence ID" value="CAG8496433.1"/>
    <property type="molecule type" value="Genomic_DNA"/>
</dbReference>
<dbReference type="InterPro" id="IPR041036">
    <property type="entry name" value="GH5_C"/>
</dbReference>
<gene>
    <name evidence="6" type="ORF">DEBURN_LOCUS4445</name>
</gene>
<dbReference type="OrthoDB" id="9971853at2759"/>
<dbReference type="InterPro" id="IPR017853">
    <property type="entry name" value="GH"/>
</dbReference>
<dbReference type="InterPro" id="IPR001547">
    <property type="entry name" value="Glyco_hydro_5"/>
</dbReference>